<accession>A0ABV0KSB3</accession>
<keyword evidence="2" id="KW-1185">Reference proteome</keyword>
<proteinExistence type="predicted"/>
<evidence type="ECO:0000313" key="2">
    <source>
        <dbReference type="Proteomes" id="UP001476950"/>
    </source>
</evidence>
<gene>
    <name evidence="1" type="ORF">NDI38_26235</name>
</gene>
<organism evidence="1 2">
    <name type="scientific">Stenomitos frigidus AS-A4</name>
    <dbReference type="NCBI Taxonomy" id="2933935"/>
    <lineage>
        <taxon>Bacteria</taxon>
        <taxon>Bacillati</taxon>
        <taxon>Cyanobacteriota</taxon>
        <taxon>Cyanophyceae</taxon>
        <taxon>Leptolyngbyales</taxon>
        <taxon>Leptolyngbyaceae</taxon>
        <taxon>Stenomitos</taxon>
    </lineage>
</organism>
<sequence>MNIALLTAFLAPFLPFLLKLGEKASEKAAEKFGEDAWSKAKAIWAKLHPKVEAKAAAQEAVVDVARHPDDEDSQASLRVQLRKLLEQDSDLAAVIASILQTDAPDGTPATQIIQTVTGNQNQVIGQVAGGNVFGHVQGGLTINE</sequence>
<reference evidence="1 2" key="1">
    <citation type="submission" date="2022-04" db="EMBL/GenBank/DDBJ databases">
        <title>Positive selection, recombination, and allopatry shape intraspecific diversity of widespread and dominant cyanobacteria.</title>
        <authorList>
            <person name="Wei J."/>
            <person name="Shu W."/>
            <person name="Hu C."/>
        </authorList>
    </citation>
    <scope>NUCLEOTIDE SEQUENCE [LARGE SCALE GENOMIC DNA]</scope>
    <source>
        <strain evidence="1 2">AS-A4</strain>
    </source>
</reference>
<comment type="caution">
    <text evidence="1">The sequence shown here is derived from an EMBL/GenBank/DDBJ whole genome shotgun (WGS) entry which is preliminary data.</text>
</comment>
<evidence type="ECO:0000313" key="1">
    <source>
        <dbReference type="EMBL" id="MEP1061876.1"/>
    </source>
</evidence>
<dbReference type="RefSeq" id="WP_190455778.1">
    <property type="nucleotide sequence ID" value="NZ_JAMPLM010000046.1"/>
</dbReference>
<protein>
    <submittedName>
        <fullName evidence="1">Uncharacterized protein</fullName>
    </submittedName>
</protein>
<dbReference type="Proteomes" id="UP001476950">
    <property type="component" value="Unassembled WGS sequence"/>
</dbReference>
<name>A0ABV0KSB3_9CYAN</name>
<dbReference type="EMBL" id="JAMPLM010000046">
    <property type="protein sequence ID" value="MEP1061876.1"/>
    <property type="molecule type" value="Genomic_DNA"/>
</dbReference>